<gene>
    <name evidence="2" type="ORF">IPOD504_LOCUS10939</name>
</gene>
<accession>A0ABN8IJL3</accession>
<sequence>MLEQFDNGTFDVQVCLFGRIINIGDTERYPMIARRWVITPQLKLHRTHAIIKRVYLLIIIAIVRSYVRGGVMAQLPGEAPPPPTPILPPPPPPPQASRLLRVAS</sequence>
<evidence type="ECO:0000256" key="1">
    <source>
        <dbReference type="SAM" id="MobiDB-lite"/>
    </source>
</evidence>
<name>A0ABN8IJL3_9NEOP</name>
<feature type="non-terminal residue" evidence="2">
    <location>
        <position position="1"/>
    </location>
</feature>
<feature type="compositionally biased region" description="Pro residues" evidence="1">
    <location>
        <begin position="78"/>
        <end position="95"/>
    </location>
</feature>
<dbReference type="EMBL" id="OW152838">
    <property type="protein sequence ID" value="CAH2059594.1"/>
    <property type="molecule type" value="Genomic_DNA"/>
</dbReference>
<evidence type="ECO:0000313" key="2">
    <source>
        <dbReference type="EMBL" id="CAH2059594.1"/>
    </source>
</evidence>
<evidence type="ECO:0000313" key="3">
    <source>
        <dbReference type="Proteomes" id="UP000837857"/>
    </source>
</evidence>
<dbReference type="Proteomes" id="UP000837857">
    <property type="component" value="Chromosome 26"/>
</dbReference>
<protein>
    <submittedName>
        <fullName evidence="2">Uncharacterized protein</fullName>
    </submittedName>
</protein>
<reference evidence="2" key="1">
    <citation type="submission" date="2022-03" db="EMBL/GenBank/DDBJ databases">
        <authorList>
            <person name="Martin H S."/>
        </authorList>
    </citation>
    <scope>NUCLEOTIDE SEQUENCE</scope>
</reference>
<keyword evidence="3" id="KW-1185">Reference proteome</keyword>
<proteinExistence type="predicted"/>
<organism evidence="2 3">
    <name type="scientific">Iphiclides podalirius</name>
    <name type="common">scarce swallowtail</name>
    <dbReference type="NCBI Taxonomy" id="110791"/>
    <lineage>
        <taxon>Eukaryota</taxon>
        <taxon>Metazoa</taxon>
        <taxon>Ecdysozoa</taxon>
        <taxon>Arthropoda</taxon>
        <taxon>Hexapoda</taxon>
        <taxon>Insecta</taxon>
        <taxon>Pterygota</taxon>
        <taxon>Neoptera</taxon>
        <taxon>Endopterygota</taxon>
        <taxon>Lepidoptera</taxon>
        <taxon>Glossata</taxon>
        <taxon>Ditrysia</taxon>
        <taxon>Papilionoidea</taxon>
        <taxon>Papilionidae</taxon>
        <taxon>Papilioninae</taxon>
        <taxon>Iphiclides</taxon>
    </lineage>
</organism>
<feature type="region of interest" description="Disordered" evidence="1">
    <location>
        <begin position="78"/>
        <end position="104"/>
    </location>
</feature>